<proteinExistence type="predicted"/>
<keyword evidence="2" id="KW-1185">Reference proteome</keyword>
<name>A0A1N6GQK7_9FLAO</name>
<dbReference type="AlphaFoldDB" id="A0A1N6GQK7"/>
<organism evidence="1 2">
    <name type="scientific">Epilithonimonas zeae</name>
    <dbReference type="NCBI Taxonomy" id="1416779"/>
    <lineage>
        <taxon>Bacteria</taxon>
        <taxon>Pseudomonadati</taxon>
        <taxon>Bacteroidota</taxon>
        <taxon>Flavobacteriia</taxon>
        <taxon>Flavobacteriales</taxon>
        <taxon>Weeksellaceae</taxon>
        <taxon>Chryseobacterium group</taxon>
        <taxon>Epilithonimonas</taxon>
    </lineage>
</organism>
<protein>
    <submittedName>
        <fullName evidence="1">Uncharacterized protein</fullName>
    </submittedName>
</protein>
<accession>A0A1N6GQK7</accession>
<sequence length="74" mass="8621">MQFLPAGGNAFLHSFKANIFQKYGNVWIWDVFEKNLLNIIKILLIFKISKEKSRILKREQIVSLNKTSILVINS</sequence>
<evidence type="ECO:0000313" key="2">
    <source>
        <dbReference type="Proteomes" id="UP000185207"/>
    </source>
</evidence>
<reference evidence="2" key="1">
    <citation type="submission" date="2016-11" db="EMBL/GenBank/DDBJ databases">
        <authorList>
            <person name="Varghese N."/>
            <person name="Submissions S."/>
        </authorList>
    </citation>
    <scope>NUCLEOTIDE SEQUENCE [LARGE SCALE GENOMIC DNA]</scope>
    <source>
        <strain evidence="2">DSM 27623</strain>
    </source>
</reference>
<dbReference type="EMBL" id="FSRK01000001">
    <property type="protein sequence ID" value="SIO09788.1"/>
    <property type="molecule type" value="Genomic_DNA"/>
</dbReference>
<gene>
    <name evidence="1" type="ORF">SAMN05444409_1988</name>
</gene>
<dbReference type="Proteomes" id="UP000185207">
    <property type="component" value="Unassembled WGS sequence"/>
</dbReference>
<dbReference type="STRING" id="1416779.SAMN05444409_1988"/>
<evidence type="ECO:0000313" key="1">
    <source>
        <dbReference type="EMBL" id="SIO09788.1"/>
    </source>
</evidence>